<evidence type="ECO:0000256" key="2">
    <source>
        <dbReference type="ARBA" id="ARBA00007358"/>
    </source>
</evidence>
<organism evidence="7 8">
    <name type="scientific">Hylemonella gracilis str. Niagara R</name>
    <dbReference type="NCBI Taxonomy" id="1458275"/>
    <lineage>
        <taxon>Bacteria</taxon>
        <taxon>Pseudomonadati</taxon>
        <taxon>Pseudomonadota</taxon>
        <taxon>Betaproteobacteria</taxon>
        <taxon>Burkholderiales</taxon>
        <taxon>Comamonadaceae</taxon>
        <taxon>Hylemonella</taxon>
    </lineage>
</organism>
<evidence type="ECO:0000259" key="6">
    <source>
        <dbReference type="Pfam" id="PF25137"/>
    </source>
</evidence>
<evidence type="ECO:0000256" key="4">
    <source>
        <dbReference type="ARBA" id="ARBA00023027"/>
    </source>
</evidence>
<name>A0A016XHV3_9BURK</name>
<dbReference type="OrthoDB" id="9815791at2"/>
<evidence type="ECO:0000256" key="1">
    <source>
        <dbReference type="ARBA" id="ARBA00001962"/>
    </source>
</evidence>
<dbReference type="GO" id="GO:0046872">
    <property type="term" value="F:metal ion binding"/>
    <property type="evidence" value="ECO:0007669"/>
    <property type="project" value="InterPro"/>
</dbReference>
<dbReference type="Gene3D" id="3.40.50.1970">
    <property type="match status" value="1"/>
</dbReference>
<evidence type="ECO:0000313" key="8">
    <source>
        <dbReference type="Proteomes" id="UP000023268"/>
    </source>
</evidence>
<evidence type="ECO:0000259" key="5">
    <source>
        <dbReference type="Pfam" id="PF00465"/>
    </source>
</evidence>
<dbReference type="Gene3D" id="1.20.1090.10">
    <property type="entry name" value="Dehydroquinate synthase-like - alpha domain"/>
    <property type="match status" value="1"/>
</dbReference>
<dbReference type="SUPFAM" id="SSF56796">
    <property type="entry name" value="Dehydroquinate synthase-like"/>
    <property type="match status" value="1"/>
</dbReference>
<dbReference type="InterPro" id="IPR018211">
    <property type="entry name" value="ADH_Fe_CS"/>
</dbReference>
<keyword evidence="3" id="KW-0560">Oxidoreductase</keyword>
<dbReference type="Pfam" id="PF00465">
    <property type="entry name" value="Fe-ADH"/>
    <property type="match status" value="1"/>
</dbReference>
<sequence length="382" mass="40083">MALIHYVTQVQFDFGAIRLLRQECERVGIDRPLIVTDAGVKAAGIVDRALATLAHGPGKSAVPVFDQTPPNPTEAAVRAATALYREQGCDGLIAVGGGSAIDCAKGVALMATHEGPLQRYATIEGGSPRITERVAPLIAVPTTSGTGSEVARGALLILDDHRKLGFHSWHLVPKAAICDPELTYGLPPLLTAATGMDAIAHCMETFMASAFNPPADGIALDGLARGWAHIERATRDGKDGEARRQLMSASMQGAMAFQKGLGCVHSLSHSLGGLNPRLHHGTLNAMFLPAVVGFNAGAESVAREDRLQRMAQAMGLRTGADIPAALRDMNARLGLPAGLAALGVQKVQFPDIVRGALADHCHKTNPREASAEDYEALLAASL</sequence>
<dbReference type="EMBL" id="JEMG01000001">
    <property type="protein sequence ID" value="EYC51475.1"/>
    <property type="molecule type" value="Genomic_DNA"/>
</dbReference>
<evidence type="ECO:0000313" key="7">
    <source>
        <dbReference type="EMBL" id="EYC51475.1"/>
    </source>
</evidence>
<gene>
    <name evidence="7" type="ORF">AZ34_10590</name>
</gene>
<dbReference type="InterPro" id="IPR056798">
    <property type="entry name" value="ADH_Fe_C"/>
</dbReference>
<dbReference type="InterPro" id="IPR001670">
    <property type="entry name" value="ADH_Fe/GldA"/>
</dbReference>
<comment type="caution">
    <text evidence="7">The sequence shown here is derived from an EMBL/GenBank/DDBJ whole genome shotgun (WGS) entry which is preliminary data.</text>
</comment>
<keyword evidence="4" id="KW-0520">NAD</keyword>
<dbReference type="PROSITE" id="PS00913">
    <property type="entry name" value="ADH_IRON_1"/>
    <property type="match status" value="1"/>
</dbReference>
<comment type="similarity">
    <text evidence="2">Belongs to the iron-containing alcohol dehydrogenase family.</text>
</comment>
<dbReference type="AlphaFoldDB" id="A0A016XHV3"/>
<dbReference type="InterPro" id="IPR039697">
    <property type="entry name" value="Alcohol_dehydrogenase_Fe"/>
</dbReference>
<dbReference type="Proteomes" id="UP000023268">
    <property type="component" value="Unassembled WGS sequence"/>
</dbReference>
<evidence type="ECO:0000256" key="3">
    <source>
        <dbReference type="ARBA" id="ARBA00023002"/>
    </source>
</evidence>
<comment type="cofactor">
    <cofactor evidence="1">
        <name>Fe cation</name>
        <dbReference type="ChEBI" id="CHEBI:24875"/>
    </cofactor>
</comment>
<protein>
    <submittedName>
        <fullName evidence="7">4-hydroxybutyrate dehydrogenase</fullName>
    </submittedName>
</protein>
<dbReference type="GO" id="GO:0004022">
    <property type="term" value="F:alcohol dehydrogenase (NAD+) activity"/>
    <property type="evidence" value="ECO:0007669"/>
    <property type="project" value="TreeGrafter"/>
</dbReference>
<dbReference type="FunFam" id="3.40.50.1970:FF:000003">
    <property type="entry name" value="Alcohol dehydrogenase, iron-containing"/>
    <property type="match status" value="1"/>
</dbReference>
<dbReference type="PANTHER" id="PTHR11496">
    <property type="entry name" value="ALCOHOL DEHYDROGENASE"/>
    <property type="match status" value="1"/>
</dbReference>
<dbReference type="eggNOG" id="COG1454">
    <property type="taxonomic scope" value="Bacteria"/>
</dbReference>
<proteinExistence type="inferred from homology"/>
<dbReference type="PANTHER" id="PTHR11496:SF102">
    <property type="entry name" value="ALCOHOL DEHYDROGENASE 4"/>
    <property type="match status" value="1"/>
</dbReference>
<reference evidence="7 8" key="1">
    <citation type="submission" date="2014-02" db="EMBL/GenBank/DDBJ databases">
        <title>Draft Genome of Hylemonella gracilis isolated from the Niagara River.</title>
        <authorList>
            <person name="Pawlowski D.R."/>
            <person name="Koudelka G.B."/>
        </authorList>
    </citation>
    <scope>NUCLEOTIDE SEQUENCE [LARGE SCALE GENOMIC DNA]</scope>
    <source>
        <strain evidence="7 8">Niagara R</strain>
    </source>
</reference>
<dbReference type="Pfam" id="PF25137">
    <property type="entry name" value="ADH_Fe_C"/>
    <property type="match status" value="1"/>
</dbReference>
<dbReference type="RefSeq" id="WP_035607810.1">
    <property type="nucleotide sequence ID" value="NZ_JEMG01000001.1"/>
</dbReference>
<feature type="domain" description="Fe-containing alcohol dehydrogenase-like C-terminal" evidence="6">
    <location>
        <begin position="191"/>
        <end position="381"/>
    </location>
</feature>
<dbReference type="STRING" id="1458275.AZ34_10590"/>
<dbReference type="CDD" id="cd14861">
    <property type="entry name" value="Fe-ADH-like"/>
    <property type="match status" value="1"/>
</dbReference>
<accession>A0A016XHV3</accession>
<feature type="domain" description="Alcohol dehydrogenase iron-type/glycerol dehydrogenase GldA" evidence="5">
    <location>
        <begin position="9"/>
        <end position="180"/>
    </location>
</feature>